<protein>
    <submittedName>
        <fullName evidence="7">Lysoplasmalogenase</fullName>
    </submittedName>
</protein>
<evidence type="ECO:0000256" key="3">
    <source>
        <dbReference type="ARBA" id="ARBA00022692"/>
    </source>
</evidence>
<keyword evidence="8" id="KW-1185">Reference proteome</keyword>
<comment type="similarity">
    <text evidence="2">Belongs to the TMEM86 family.</text>
</comment>
<feature type="transmembrane region" description="Helical" evidence="6">
    <location>
        <begin position="113"/>
        <end position="131"/>
    </location>
</feature>
<dbReference type="RefSeq" id="WP_189647859.1">
    <property type="nucleotide sequence ID" value="NZ_BMRC01000005.1"/>
</dbReference>
<dbReference type="Pfam" id="PF07947">
    <property type="entry name" value="YhhN"/>
    <property type="match status" value="1"/>
</dbReference>
<gene>
    <name evidence="7" type="ORF">ACFFV7_47285</name>
</gene>
<proteinExistence type="inferred from homology"/>
<feature type="transmembrane region" description="Helical" evidence="6">
    <location>
        <begin position="89"/>
        <end position="107"/>
    </location>
</feature>
<evidence type="ECO:0000313" key="8">
    <source>
        <dbReference type="Proteomes" id="UP001589647"/>
    </source>
</evidence>
<accession>A0ABV5IYN5</accession>
<name>A0ABV5IYN5_9ACTN</name>
<comment type="subcellular location">
    <subcellularLocation>
        <location evidence="1">Membrane</location>
        <topology evidence="1">Multi-pass membrane protein</topology>
    </subcellularLocation>
</comment>
<dbReference type="InterPro" id="IPR012506">
    <property type="entry name" value="TMEM86B-like"/>
</dbReference>
<evidence type="ECO:0000256" key="5">
    <source>
        <dbReference type="ARBA" id="ARBA00023136"/>
    </source>
</evidence>
<feature type="transmembrane region" description="Helical" evidence="6">
    <location>
        <begin position="57"/>
        <end position="77"/>
    </location>
</feature>
<feature type="transmembrane region" description="Helical" evidence="6">
    <location>
        <begin position="138"/>
        <end position="156"/>
    </location>
</feature>
<evidence type="ECO:0000313" key="7">
    <source>
        <dbReference type="EMBL" id="MFB9208859.1"/>
    </source>
</evidence>
<evidence type="ECO:0000256" key="1">
    <source>
        <dbReference type="ARBA" id="ARBA00004141"/>
    </source>
</evidence>
<keyword evidence="5 6" id="KW-0472">Membrane</keyword>
<dbReference type="PANTHER" id="PTHR31885">
    <property type="entry name" value="GH04784P"/>
    <property type="match status" value="1"/>
</dbReference>
<feature type="transmembrane region" description="Helical" evidence="6">
    <location>
        <begin position="20"/>
        <end position="45"/>
    </location>
</feature>
<feature type="transmembrane region" description="Helical" evidence="6">
    <location>
        <begin position="162"/>
        <end position="181"/>
    </location>
</feature>
<evidence type="ECO:0000256" key="6">
    <source>
        <dbReference type="SAM" id="Phobius"/>
    </source>
</evidence>
<keyword evidence="4 6" id="KW-1133">Transmembrane helix</keyword>
<dbReference type="EMBL" id="JBHMEI010000078">
    <property type="protein sequence ID" value="MFB9208859.1"/>
    <property type="molecule type" value="Genomic_DNA"/>
</dbReference>
<dbReference type="Proteomes" id="UP001589647">
    <property type="component" value="Unassembled WGS sequence"/>
</dbReference>
<evidence type="ECO:0000256" key="4">
    <source>
        <dbReference type="ARBA" id="ARBA00022989"/>
    </source>
</evidence>
<evidence type="ECO:0000256" key="2">
    <source>
        <dbReference type="ARBA" id="ARBA00007375"/>
    </source>
</evidence>
<dbReference type="PANTHER" id="PTHR31885:SF6">
    <property type="entry name" value="GH04784P"/>
    <property type="match status" value="1"/>
</dbReference>
<comment type="caution">
    <text evidence="7">The sequence shown here is derived from an EMBL/GenBank/DDBJ whole genome shotgun (WGS) entry which is preliminary data.</text>
</comment>
<keyword evidence="3 6" id="KW-0812">Transmembrane</keyword>
<reference evidence="7 8" key="1">
    <citation type="submission" date="2024-09" db="EMBL/GenBank/DDBJ databases">
        <authorList>
            <person name="Sun Q."/>
            <person name="Mori K."/>
        </authorList>
    </citation>
    <scope>NUCLEOTIDE SEQUENCE [LARGE SCALE GENOMIC DNA]</scope>
    <source>
        <strain evidence="7 8">CCM 3426</strain>
    </source>
</reference>
<sequence>MHLVLVAVELEPYDSVTKALLMPLLAAWAASAGGPALLVAALLFSWGGDVLLSIDGWFVPGMILFGAAHVCYIWCFVRRGALRRLRQRPVVPLLYGLGWVAGIAVLWSGLGAMRLPVTAYSLLLFASATAASTRNRRTALGGLLFLLSDTLIGVRLGGLPLLPLHGVVIMGTYVTAQYLLASGLLRDTEHALVAAPR</sequence>
<organism evidence="7 8">
    <name type="scientific">Nonomuraea spiralis</name>
    <dbReference type="NCBI Taxonomy" id="46182"/>
    <lineage>
        <taxon>Bacteria</taxon>
        <taxon>Bacillati</taxon>
        <taxon>Actinomycetota</taxon>
        <taxon>Actinomycetes</taxon>
        <taxon>Streptosporangiales</taxon>
        <taxon>Streptosporangiaceae</taxon>
        <taxon>Nonomuraea</taxon>
    </lineage>
</organism>